<dbReference type="Gene3D" id="3.20.20.70">
    <property type="entry name" value="Aldolase class I"/>
    <property type="match status" value="1"/>
</dbReference>
<comment type="pathway">
    <text evidence="1">Cofactor biosynthesis; thiamine diphosphate biosynthesis.</text>
</comment>
<feature type="domain" description="Thiamine phosphate synthase/TenI" evidence="3">
    <location>
        <begin position="12"/>
        <end position="185"/>
    </location>
</feature>
<dbReference type="SUPFAM" id="SSF51391">
    <property type="entry name" value="Thiamin phosphate synthase"/>
    <property type="match status" value="1"/>
</dbReference>
<dbReference type="InterPro" id="IPR022998">
    <property type="entry name" value="ThiamineP_synth_TenI"/>
</dbReference>
<sequence length="211" mass="23529">MIPKLHYIAEGNSSEEIIENIQKACSSGIELVRLSLENVFKSKSLALAKKAREITSYFQTRLIIEDNYKIAKDVKADGVHFTKLNADFTKARIHLYNWQIIGATANTLQESEILVDNNIDYITLSPFRNSKLDQDIKTLGLNGFSLITEALKTETPILGEGEITVEDIPSILKTGISGVAISEAISANFDSIKEFHQLLKASSIDEKRHTF</sequence>
<evidence type="ECO:0000313" key="4">
    <source>
        <dbReference type="EMBL" id="QNM86371.1"/>
    </source>
</evidence>
<evidence type="ECO:0000259" key="3">
    <source>
        <dbReference type="Pfam" id="PF02581"/>
    </source>
</evidence>
<dbReference type="GO" id="GO:0005737">
    <property type="term" value="C:cytoplasm"/>
    <property type="evidence" value="ECO:0007669"/>
    <property type="project" value="TreeGrafter"/>
</dbReference>
<keyword evidence="5" id="KW-1185">Reference proteome</keyword>
<dbReference type="AlphaFoldDB" id="A0A7G9LCM2"/>
<dbReference type="RefSeq" id="WP_187483252.1">
    <property type="nucleotide sequence ID" value="NZ_CP060695.1"/>
</dbReference>
<gene>
    <name evidence="4" type="ORF">H9W90_04400</name>
</gene>
<evidence type="ECO:0000313" key="5">
    <source>
        <dbReference type="Proteomes" id="UP000515808"/>
    </source>
</evidence>
<organism evidence="4 5">
    <name type="scientific">Polaribacter pectinis</name>
    <dbReference type="NCBI Taxonomy" id="2738844"/>
    <lineage>
        <taxon>Bacteria</taxon>
        <taxon>Pseudomonadati</taxon>
        <taxon>Bacteroidota</taxon>
        <taxon>Flavobacteriia</taxon>
        <taxon>Flavobacteriales</taxon>
        <taxon>Flavobacteriaceae</taxon>
    </lineage>
</organism>
<name>A0A7G9LCM2_9FLAO</name>
<dbReference type="PANTHER" id="PTHR20857">
    <property type="entry name" value="THIAMINE-PHOSPHATE PYROPHOSPHORYLASE"/>
    <property type="match status" value="1"/>
</dbReference>
<evidence type="ECO:0000256" key="1">
    <source>
        <dbReference type="ARBA" id="ARBA00004948"/>
    </source>
</evidence>
<dbReference type="InterPro" id="IPR013785">
    <property type="entry name" value="Aldolase_TIM"/>
</dbReference>
<accession>A0A7G9LCM2</accession>
<reference evidence="4 5" key="1">
    <citation type="submission" date="2020-08" db="EMBL/GenBank/DDBJ databases">
        <title>Polaribacter sp. L12M9 isolated from gut of the Korean scallop.</title>
        <authorList>
            <person name="Jeong Y.S."/>
        </authorList>
    </citation>
    <scope>NUCLEOTIDE SEQUENCE [LARGE SCALE GENOMIC DNA]</scope>
    <source>
        <strain evidence="4 5">L12M9</strain>
    </source>
</reference>
<dbReference type="EMBL" id="CP060695">
    <property type="protein sequence ID" value="QNM86371.1"/>
    <property type="molecule type" value="Genomic_DNA"/>
</dbReference>
<dbReference type="Proteomes" id="UP000515808">
    <property type="component" value="Chromosome"/>
</dbReference>
<dbReference type="GO" id="GO:0004789">
    <property type="term" value="F:thiamine-phosphate diphosphorylase activity"/>
    <property type="evidence" value="ECO:0007669"/>
    <property type="project" value="TreeGrafter"/>
</dbReference>
<dbReference type="KEGG" id="ppec:H9W90_04400"/>
<protein>
    <submittedName>
        <fullName evidence="4">Thiamine phosphate synthase</fullName>
    </submittedName>
</protein>
<keyword evidence="2" id="KW-0784">Thiamine biosynthesis</keyword>
<dbReference type="InterPro" id="IPR036206">
    <property type="entry name" value="ThiamineP_synth_sf"/>
</dbReference>
<proteinExistence type="predicted"/>
<evidence type="ECO:0000256" key="2">
    <source>
        <dbReference type="ARBA" id="ARBA00022977"/>
    </source>
</evidence>
<dbReference type="CDD" id="cd00564">
    <property type="entry name" value="TMP_TenI"/>
    <property type="match status" value="1"/>
</dbReference>
<dbReference type="GO" id="GO:0009228">
    <property type="term" value="P:thiamine biosynthetic process"/>
    <property type="evidence" value="ECO:0007669"/>
    <property type="project" value="UniProtKB-KW"/>
</dbReference>
<dbReference type="Pfam" id="PF02581">
    <property type="entry name" value="TMP-TENI"/>
    <property type="match status" value="1"/>
</dbReference>
<dbReference type="PANTHER" id="PTHR20857:SF15">
    <property type="entry name" value="THIAMINE-PHOSPHATE SYNTHASE"/>
    <property type="match status" value="1"/>
</dbReference>